<name>E6TU91_EVAC2</name>
<dbReference type="OrthoDB" id="2067368at2"/>
<feature type="chain" id="PRO_5003209628" evidence="1">
    <location>
        <begin position="28"/>
        <end position="229"/>
    </location>
</feature>
<dbReference type="HOGENOM" id="CLU_1207845_0_0_9"/>
<accession>E6TU91</accession>
<feature type="signal peptide" evidence="1">
    <location>
        <begin position="1"/>
        <end position="27"/>
    </location>
</feature>
<dbReference type="KEGG" id="bco:Bcell_0264"/>
<reference evidence="2 3" key="1">
    <citation type="submission" date="2010-12" db="EMBL/GenBank/DDBJ databases">
        <title>Complete sequence of Bacillus cellulosilyticus DSM 2522.</title>
        <authorList>
            <consortium name="US DOE Joint Genome Institute"/>
            <person name="Lucas S."/>
            <person name="Copeland A."/>
            <person name="Lapidus A."/>
            <person name="Cheng J.-F."/>
            <person name="Bruce D."/>
            <person name="Goodwin L."/>
            <person name="Pitluck S."/>
            <person name="Chertkov O."/>
            <person name="Detter J.C."/>
            <person name="Han C."/>
            <person name="Tapia R."/>
            <person name="Land M."/>
            <person name="Hauser L."/>
            <person name="Jeffries C."/>
            <person name="Kyrpides N."/>
            <person name="Ivanova N."/>
            <person name="Mikhailova N."/>
            <person name="Brumm P."/>
            <person name="Mead D."/>
            <person name="Woyke T."/>
        </authorList>
    </citation>
    <scope>NUCLEOTIDE SEQUENCE [LARGE SCALE GENOMIC DNA]</scope>
    <source>
        <strain evidence="3">ATCC 21833 / DSM 2522 / FERM P-1141 / JCM 9156 / N-4</strain>
    </source>
</reference>
<organism evidence="2 3">
    <name type="scientific">Evansella cellulosilytica (strain ATCC 21833 / DSM 2522 / FERM P-1141 / JCM 9156 / N-4)</name>
    <name type="common">Bacillus cellulosilyticus</name>
    <dbReference type="NCBI Taxonomy" id="649639"/>
    <lineage>
        <taxon>Bacteria</taxon>
        <taxon>Bacillati</taxon>
        <taxon>Bacillota</taxon>
        <taxon>Bacilli</taxon>
        <taxon>Bacillales</taxon>
        <taxon>Bacillaceae</taxon>
        <taxon>Evansella</taxon>
    </lineage>
</organism>
<evidence type="ECO:0000313" key="2">
    <source>
        <dbReference type="EMBL" id="ADU28551.1"/>
    </source>
</evidence>
<keyword evidence="1" id="KW-0732">Signal</keyword>
<evidence type="ECO:0000256" key="1">
    <source>
        <dbReference type="SAM" id="SignalP"/>
    </source>
</evidence>
<proteinExistence type="predicted"/>
<dbReference type="STRING" id="649639.Bcell_0264"/>
<sequence precursor="true">MRISNKIYLFFSFLVVFSLLLGTSAFAEQEPITREKLEEWEEQGIDPNHTEVSENLLEYVNEHLSDIFASMHIDRSERELGVLVFSFIEPVSEEHASAMKQLVSSPAEVELRQVQYKEAELNAKTAEIDLNQFQEAGISIYRVGPDVTHNRVEIAIEPYNEENARMIYDYYGSEMIHVVEGEQPMLLLTEQEIEESNTDEVGEVELKEEKSTISTFFSSIVDWFRNLFK</sequence>
<keyword evidence="3" id="KW-1185">Reference proteome</keyword>
<evidence type="ECO:0000313" key="3">
    <source>
        <dbReference type="Proteomes" id="UP000001401"/>
    </source>
</evidence>
<dbReference type="EMBL" id="CP002394">
    <property type="protein sequence ID" value="ADU28551.1"/>
    <property type="molecule type" value="Genomic_DNA"/>
</dbReference>
<dbReference type="eggNOG" id="ENOG5030D0K">
    <property type="taxonomic scope" value="Bacteria"/>
</dbReference>
<dbReference type="AlphaFoldDB" id="E6TU91"/>
<dbReference type="RefSeq" id="WP_013486892.1">
    <property type="nucleotide sequence ID" value="NC_014829.1"/>
</dbReference>
<dbReference type="Proteomes" id="UP000001401">
    <property type="component" value="Chromosome"/>
</dbReference>
<gene>
    <name evidence="2" type="ordered locus">Bcell_0264</name>
</gene>
<protein>
    <submittedName>
        <fullName evidence="2">Uncharacterized protein</fullName>
    </submittedName>
</protein>